<dbReference type="Proteomes" id="UP000715781">
    <property type="component" value="Unassembled WGS sequence"/>
</dbReference>
<dbReference type="Gene3D" id="3.40.640.10">
    <property type="entry name" value="Type I PLP-dependent aspartate aminotransferase-like (Major domain)"/>
    <property type="match status" value="1"/>
</dbReference>
<dbReference type="InterPro" id="IPR021115">
    <property type="entry name" value="Pyridoxal-P_BS"/>
</dbReference>
<evidence type="ECO:0000256" key="7">
    <source>
        <dbReference type="RuleBase" id="RU000382"/>
    </source>
</evidence>
<feature type="modified residue" description="N6-(pyridoxal phosphate)lysine" evidence="6">
    <location>
        <position position="223"/>
    </location>
</feature>
<dbReference type="Pfam" id="PF00282">
    <property type="entry name" value="Pyridoxal_deC"/>
    <property type="match status" value="1"/>
</dbReference>
<reference evidence="8" key="1">
    <citation type="submission" date="2021-05" db="EMBL/GenBank/DDBJ databases">
        <authorList>
            <person name="Pietrasiak N."/>
            <person name="Ward R."/>
            <person name="Stajich J.E."/>
            <person name="Kurbessoian T."/>
        </authorList>
    </citation>
    <scope>NUCLEOTIDE SEQUENCE</scope>
    <source>
        <strain evidence="8">JT2-VF2</strain>
    </source>
</reference>
<accession>A0A951PWA4</accession>
<name>A0A951PWA4_9NOST</name>
<dbReference type="GO" id="GO:0004398">
    <property type="term" value="F:histidine decarboxylase activity"/>
    <property type="evidence" value="ECO:0007669"/>
    <property type="project" value="UniProtKB-EC"/>
</dbReference>
<comment type="caution">
    <text evidence="8">The sequence shown here is derived from an EMBL/GenBank/DDBJ whole genome shotgun (WGS) entry which is preliminary data.</text>
</comment>
<dbReference type="NCBIfam" id="NF002748">
    <property type="entry name" value="PRK02769.1"/>
    <property type="match status" value="1"/>
</dbReference>
<reference evidence="8" key="2">
    <citation type="journal article" date="2022" name="Microbiol. Resour. Announc.">
        <title>Metagenome Sequencing to Explore Phylogenomics of Terrestrial Cyanobacteria.</title>
        <authorList>
            <person name="Ward R.D."/>
            <person name="Stajich J.E."/>
            <person name="Johansen J.R."/>
            <person name="Huntemann M."/>
            <person name="Clum A."/>
            <person name="Foster B."/>
            <person name="Foster B."/>
            <person name="Roux S."/>
            <person name="Palaniappan K."/>
            <person name="Varghese N."/>
            <person name="Mukherjee S."/>
            <person name="Reddy T.B.K."/>
            <person name="Daum C."/>
            <person name="Copeland A."/>
            <person name="Chen I.A."/>
            <person name="Ivanova N.N."/>
            <person name="Kyrpides N.C."/>
            <person name="Shapiro N."/>
            <person name="Eloe-Fadrosh E.A."/>
            <person name="Pietrasiak N."/>
        </authorList>
    </citation>
    <scope>NUCLEOTIDE SEQUENCE</scope>
    <source>
        <strain evidence="8">JT2-VF2</strain>
    </source>
</reference>
<evidence type="ECO:0000256" key="4">
    <source>
        <dbReference type="ARBA" id="ARBA00022898"/>
    </source>
</evidence>
<dbReference type="SUPFAM" id="SSF53383">
    <property type="entry name" value="PLP-dependent transferases"/>
    <property type="match status" value="1"/>
</dbReference>
<dbReference type="InterPro" id="IPR015421">
    <property type="entry name" value="PyrdxlP-dep_Trfase_major"/>
</dbReference>
<dbReference type="GO" id="GO:0030170">
    <property type="term" value="F:pyridoxal phosphate binding"/>
    <property type="evidence" value="ECO:0007669"/>
    <property type="project" value="InterPro"/>
</dbReference>
<organism evidence="8 9">
    <name type="scientific">Mojavia pulchra JT2-VF2</name>
    <dbReference type="NCBI Taxonomy" id="287848"/>
    <lineage>
        <taxon>Bacteria</taxon>
        <taxon>Bacillati</taxon>
        <taxon>Cyanobacteriota</taxon>
        <taxon>Cyanophyceae</taxon>
        <taxon>Nostocales</taxon>
        <taxon>Nostocaceae</taxon>
    </lineage>
</organism>
<protein>
    <submittedName>
        <fullName evidence="8">Histidine decarboxylase</fullName>
        <ecNumber evidence="8">4.1.1.22</ecNumber>
    </submittedName>
</protein>
<dbReference type="GO" id="GO:0019752">
    <property type="term" value="P:carboxylic acid metabolic process"/>
    <property type="evidence" value="ECO:0007669"/>
    <property type="project" value="InterPro"/>
</dbReference>
<evidence type="ECO:0000256" key="3">
    <source>
        <dbReference type="ARBA" id="ARBA00022793"/>
    </source>
</evidence>
<keyword evidence="5 7" id="KW-0456">Lyase</keyword>
<evidence type="ECO:0000313" key="8">
    <source>
        <dbReference type="EMBL" id="MBW4560962.1"/>
    </source>
</evidence>
<dbReference type="InterPro" id="IPR015424">
    <property type="entry name" value="PyrdxlP-dep_Trfase"/>
</dbReference>
<dbReference type="InterPro" id="IPR002129">
    <property type="entry name" value="PyrdxlP-dep_de-COase"/>
</dbReference>
<dbReference type="PANTHER" id="PTHR46101:SF2">
    <property type="entry name" value="SERINE DECARBOXYLASE"/>
    <property type="match status" value="1"/>
</dbReference>
<comment type="cofactor">
    <cofactor evidence="1 6 7">
        <name>pyridoxal 5'-phosphate</name>
        <dbReference type="ChEBI" id="CHEBI:597326"/>
    </cofactor>
</comment>
<evidence type="ECO:0000256" key="1">
    <source>
        <dbReference type="ARBA" id="ARBA00001933"/>
    </source>
</evidence>
<dbReference type="EC" id="4.1.1.22" evidence="8"/>
<keyword evidence="3" id="KW-0210">Decarboxylase</keyword>
<dbReference type="InterPro" id="IPR051151">
    <property type="entry name" value="Group_II_Decarboxylase"/>
</dbReference>
<dbReference type="EMBL" id="JAHHHN010000003">
    <property type="protein sequence ID" value="MBW4560962.1"/>
    <property type="molecule type" value="Genomic_DNA"/>
</dbReference>
<keyword evidence="4 6" id="KW-0663">Pyridoxal phosphate</keyword>
<dbReference type="PROSITE" id="PS00392">
    <property type="entry name" value="DDC_GAD_HDC_YDC"/>
    <property type="match status" value="1"/>
</dbReference>
<dbReference type="PANTHER" id="PTHR46101">
    <property type="match status" value="1"/>
</dbReference>
<dbReference type="GO" id="GO:0004058">
    <property type="term" value="F:aromatic-L-amino-acid decarboxylase activity"/>
    <property type="evidence" value="ECO:0007669"/>
    <property type="project" value="UniProtKB-ARBA"/>
</dbReference>
<dbReference type="AlphaFoldDB" id="A0A951PWA4"/>
<evidence type="ECO:0000256" key="2">
    <source>
        <dbReference type="ARBA" id="ARBA00009533"/>
    </source>
</evidence>
<evidence type="ECO:0000256" key="5">
    <source>
        <dbReference type="ARBA" id="ARBA00023239"/>
    </source>
</evidence>
<comment type="similarity">
    <text evidence="2 7">Belongs to the group II decarboxylase family.</text>
</comment>
<gene>
    <name evidence="8" type="ORF">KME32_07330</name>
</gene>
<evidence type="ECO:0000313" key="9">
    <source>
        <dbReference type="Proteomes" id="UP000715781"/>
    </source>
</evidence>
<sequence>MDIDFLSEYQQILNEASQFHLGYPYNLKHDNTFLLPFLKYSINNLGGDCFTKSNYRIDSRDFEKEVLQFFANLYHVQDWWGYVTTSGTEGNLYGILLGRENYPDGILYASAASHYSVGKAAKFFRIPYQKIGVQTPSEEMDYGDFYEKLVPNAPAIICLNLGTTFTGAIDDIDQILNVLEMKKVKQFFIHVDGALGGMLLPYLRPHWIDFHKPISSLSISGHKFIGSPFPCGIVITKKHLIESLASDIEYIGAQDMTIGGSRNGHTSLCLWYEIFKRRSSFGLEVVDCVAKAEHLYEKLKLRDLNPFLNPYSNTVVFNKPSNNLVQKYQLAARGDYAHAIIMQNHYIEFLDSFVEELAREQLSLAKIG</sequence>
<evidence type="ECO:0000256" key="6">
    <source>
        <dbReference type="PIRSR" id="PIRSR602129-50"/>
    </source>
</evidence>
<proteinExistence type="inferred from homology"/>